<dbReference type="AlphaFoldDB" id="A0A1W1UAG9"/>
<evidence type="ECO:0000313" key="7">
    <source>
        <dbReference type="Proteomes" id="UP000192408"/>
    </source>
</evidence>
<feature type="binding site" evidence="4">
    <location>
        <position position="418"/>
    </location>
    <ligand>
        <name>Mg(2+)</name>
        <dbReference type="ChEBI" id="CHEBI:18420"/>
    </ligand>
</feature>
<dbReference type="InterPro" id="IPR015890">
    <property type="entry name" value="Chorismate_C"/>
</dbReference>
<dbReference type="HAMAP" id="MF_01935">
    <property type="entry name" value="MenF"/>
    <property type="match status" value="1"/>
</dbReference>
<evidence type="ECO:0000259" key="5">
    <source>
        <dbReference type="Pfam" id="PF00425"/>
    </source>
</evidence>
<comment type="catalytic activity">
    <reaction evidence="1 4">
        <text>chorismate = isochorismate</text>
        <dbReference type="Rhea" id="RHEA:18985"/>
        <dbReference type="ChEBI" id="CHEBI:29748"/>
        <dbReference type="ChEBI" id="CHEBI:29780"/>
        <dbReference type="EC" id="5.4.4.2"/>
    </reaction>
</comment>
<dbReference type="Pfam" id="PF00425">
    <property type="entry name" value="Chorismate_bind"/>
    <property type="match status" value="1"/>
</dbReference>
<feature type="binding site" evidence="4">
    <location>
        <position position="280"/>
    </location>
    <ligand>
        <name>Mg(2+)</name>
        <dbReference type="ChEBI" id="CHEBI:18420"/>
    </ligand>
</feature>
<keyword evidence="7" id="KW-1185">Reference proteome</keyword>
<dbReference type="SUPFAM" id="SSF56322">
    <property type="entry name" value="ADC synthase"/>
    <property type="match status" value="1"/>
</dbReference>
<comment type="similarity">
    <text evidence="2 4">Belongs to the isochorismate synthase family.</text>
</comment>
<dbReference type="EMBL" id="FWWV01000001">
    <property type="protein sequence ID" value="SMB78043.1"/>
    <property type="molecule type" value="Genomic_DNA"/>
</dbReference>
<dbReference type="EC" id="5.4.4.2" evidence="4"/>
<dbReference type="InterPro" id="IPR004561">
    <property type="entry name" value="IsoChor_synthase"/>
</dbReference>
<dbReference type="GO" id="GO:0008909">
    <property type="term" value="F:isochorismate synthase activity"/>
    <property type="evidence" value="ECO:0007669"/>
    <property type="project" value="UniProtKB-UniRule"/>
</dbReference>
<dbReference type="InterPro" id="IPR034681">
    <property type="entry name" value="MenF"/>
</dbReference>
<dbReference type="PANTHER" id="PTHR42839:SF2">
    <property type="entry name" value="ISOCHORISMATE SYNTHASE ENTC"/>
    <property type="match status" value="1"/>
</dbReference>
<sequence>MDCWQQLKQQLLQLLQNHQVVADQAITQYQFCIALPPDCGNVLAWLKGQPHYPRFFWQARESESQCVALGEVQRFSQLDAAQQFLNQHADQPLHLVGGLTFEGEASFYLPRLWLEQCAERLKVTFSLSATDRQSAVYAFIEGLQGAQTLNAVTAGLYPGEQNYSQTQWQDLVQESLDCIAQGRFTKVVLAQKKTFALSEALDPHDLLAQARRQQPCCYYFLWAQSAQSAFLGISPERLYRRQRQTLFTEALAGTAEYGGDQRQNQQQQQWLLQDGKNIHENRLVVEDICAKLSNLSQHLDIGELSSRTLRYVQHLVRNIGAKLYPEVDDQACLTAIHPSAAVGGLPYAAALKFIAERQNFKRDWYAGTLGVMSLASSEFCVAIRSTLLSKDPQEQDKIAIFSGAGIVAGSVPLLEWQEIERKAAGILSLFPTSG</sequence>
<keyword evidence="4" id="KW-0479">Metal-binding</keyword>
<name>A0A1W1UAG9_9PAST</name>
<dbReference type="Proteomes" id="UP000192408">
    <property type="component" value="Unassembled WGS sequence"/>
</dbReference>
<keyword evidence="4" id="KW-0460">Magnesium</keyword>
<evidence type="ECO:0000256" key="1">
    <source>
        <dbReference type="ARBA" id="ARBA00000799"/>
    </source>
</evidence>
<keyword evidence="4" id="KW-0474">Menaquinone biosynthesis</keyword>
<organism evidence="6 7">
    <name type="scientific">Pasteurella testudinis DSM 23072</name>
    <dbReference type="NCBI Taxonomy" id="1122938"/>
    <lineage>
        <taxon>Bacteria</taxon>
        <taxon>Pseudomonadati</taxon>
        <taxon>Pseudomonadota</taxon>
        <taxon>Gammaproteobacteria</taxon>
        <taxon>Pasteurellales</taxon>
        <taxon>Pasteurellaceae</taxon>
        <taxon>Pasteurella</taxon>
    </lineage>
</organism>
<evidence type="ECO:0000256" key="3">
    <source>
        <dbReference type="ARBA" id="ARBA00023235"/>
    </source>
</evidence>
<dbReference type="Gene3D" id="3.60.120.10">
    <property type="entry name" value="Anthranilate synthase"/>
    <property type="match status" value="1"/>
</dbReference>
<protein>
    <recommendedName>
        <fullName evidence="4">Isochorismate synthase MenF</fullName>
        <ecNumber evidence="4">5.4.4.2</ecNumber>
    </recommendedName>
    <alternativeName>
        <fullName evidence="4">Isochorismate mutase</fullName>
    </alternativeName>
</protein>
<comment type="function">
    <text evidence="4">Catalyzes the conversion of chorismate to isochorismate.</text>
</comment>
<dbReference type="RefSeq" id="WP_084255112.1">
    <property type="nucleotide sequence ID" value="NZ_FWWV01000001.1"/>
</dbReference>
<dbReference type="NCBIfam" id="TIGR00543">
    <property type="entry name" value="isochor_syn"/>
    <property type="match status" value="1"/>
</dbReference>
<dbReference type="InterPro" id="IPR005801">
    <property type="entry name" value="ADC_synthase"/>
</dbReference>
<proteinExistence type="inferred from homology"/>
<comment type="cofactor">
    <cofactor evidence="4">
        <name>Mg(2+)</name>
        <dbReference type="ChEBI" id="CHEBI:18420"/>
    </cofactor>
</comment>
<dbReference type="GO" id="GO:0000287">
    <property type="term" value="F:magnesium ion binding"/>
    <property type="evidence" value="ECO:0007669"/>
    <property type="project" value="UniProtKB-UniRule"/>
</dbReference>
<dbReference type="UniPathway" id="UPA01057">
    <property type="reaction ID" value="UER00163"/>
</dbReference>
<comment type="pathway">
    <text evidence="4">Quinol/quinone metabolism; menaquinone biosynthesis.</text>
</comment>
<gene>
    <name evidence="4" type="primary">menF</name>
    <name evidence="6" type="ORF">SAMN05660772_00018</name>
</gene>
<evidence type="ECO:0000256" key="4">
    <source>
        <dbReference type="HAMAP-Rule" id="MF_01935"/>
    </source>
</evidence>
<feature type="active site" description="Proton donor" evidence="4">
    <location>
        <position position="236"/>
    </location>
</feature>
<dbReference type="GO" id="GO:0009234">
    <property type="term" value="P:menaquinone biosynthetic process"/>
    <property type="evidence" value="ECO:0007669"/>
    <property type="project" value="UniProtKB-UniRule"/>
</dbReference>
<evidence type="ECO:0000313" key="6">
    <source>
        <dbReference type="EMBL" id="SMB78043.1"/>
    </source>
</evidence>
<evidence type="ECO:0000256" key="2">
    <source>
        <dbReference type="ARBA" id="ARBA00005297"/>
    </source>
</evidence>
<feature type="domain" description="Chorismate-utilising enzyme C-terminal" evidence="5">
    <location>
        <begin position="165"/>
        <end position="422"/>
    </location>
</feature>
<comment type="pathway">
    <text evidence="4">Quinol/quinone metabolism; 1,4-dihydroxy-2-naphthoate biosynthesis; 1,4-dihydroxy-2-naphthoate from chorismate: step 1/7.</text>
</comment>
<accession>A0A1W1UAG9</accession>
<dbReference type="UniPathway" id="UPA00079"/>
<dbReference type="PANTHER" id="PTHR42839">
    <property type="entry name" value="ISOCHORISMATE SYNTHASE ENTC"/>
    <property type="match status" value="1"/>
</dbReference>
<dbReference type="STRING" id="1122938.SAMN05660772_00018"/>
<feature type="active site" description="Proton acceptor" evidence="4">
    <location>
        <position position="186"/>
    </location>
</feature>
<keyword evidence="3 4" id="KW-0413">Isomerase</keyword>
<reference evidence="7" key="1">
    <citation type="submission" date="2017-04" db="EMBL/GenBank/DDBJ databases">
        <authorList>
            <person name="Varghese N."/>
            <person name="Submissions S."/>
        </authorList>
    </citation>
    <scope>NUCLEOTIDE SEQUENCE [LARGE SCALE GENOMIC DNA]</scope>
    <source>
        <strain evidence="7">DSM 23072</strain>
    </source>
</reference>